<comment type="caution">
    <text evidence="1">The sequence shown here is derived from an EMBL/GenBank/DDBJ whole genome shotgun (WGS) entry which is preliminary data.</text>
</comment>
<keyword evidence="2" id="KW-1185">Reference proteome</keyword>
<dbReference type="Proteomes" id="UP000654075">
    <property type="component" value="Unassembled WGS sequence"/>
</dbReference>
<evidence type="ECO:0000313" key="1">
    <source>
        <dbReference type="EMBL" id="CAE8600682.1"/>
    </source>
</evidence>
<accession>A0A813EHU5</accession>
<feature type="non-terminal residue" evidence="1">
    <location>
        <position position="1"/>
    </location>
</feature>
<gene>
    <name evidence="1" type="ORF">PGLA1383_LOCUS18992</name>
</gene>
<proteinExistence type="predicted"/>
<feature type="non-terminal residue" evidence="1">
    <location>
        <position position="120"/>
    </location>
</feature>
<evidence type="ECO:0000313" key="2">
    <source>
        <dbReference type="Proteomes" id="UP000654075"/>
    </source>
</evidence>
<dbReference type="EMBL" id="CAJNNV010012357">
    <property type="protein sequence ID" value="CAE8600682.1"/>
    <property type="molecule type" value="Genomic_DNA"/>
</dbReference>
<protein>
    <submittedName>
        <fullName evidence="1">Uncharacterized protein</fullName>
    </submittedName>
</protein>
<sequence length="120" mass="13316">EMAKMLICSPSHAALKSMVQGVPQPMPAAFEVPEKFPEHFRVAELLRPDETGVVPYADIAFDVGPDNEGVASGRFLAHRIVLVAQSPVLFQELDKLPVVELPREKIRASIFRVDPRISQE</sequence>
<reference evidence="1" key="1">
    <citation type="submission" date="2021-02" db="EMBL/GenBank/DDBJ databases">
        <authorList>
            <person name="Dougan E. K."/>
            <person name="Rhodes N."/>
            <person name="Thang M."/>
            <person name="Chan C."/>
        </authorList>
    </citation>
    <scope>NUCLEOTIDE SEQUENCE</scope>
</reference>
<dbReference type="OrthoDB" id="431096at2759"/>
<organism evidence="1 2">
    <name type="scientific">Polarella glacialis</name>
    <name type="common">Dinoflagellate</name>
    <dbReference type="NCBI Taxonomy" id="89957"/>
    <lineage>
        <taxon>Eukaryota</taxon>
        <taxon>Sar</taxon>
        <taxon>Alveolata</taxon>
        <taxon>Dinophyceae</taxon>
        <taxon>Suessiales</taxon>
        <taxon>Suessiaceae</taxon>
        <taxon>Polarella</taxon>
    </lineage>
</organism>
<name>A0A813EHU5_POLGL</name>
<dbReference type="AlphaFoldDB" id="A0A813EHU5"/>